<feature type="chain" id="PRO_5019587995" evidence="13">
    <location>
        <begin position="21"/>
        <end position="729"/>
    </location>
</feature>
<evidence type="ECO:0000256" key="12">
    <source>
        <dbReference type="SAM" id="MobiDB-lite"/>
    </source>
</evidence>
<evidence type="ECO:0000256" key="1">
    <source>
        <dbReference type="ARBA" id="ARBA00004571"/>
    </source>
</evidence>
<keyword evidence="3 10" id="KW-0813">Transport</keyword>
<name>A0A437LSI1_9BURK</name>
<evidence type="ECO:0000256" key="2">
    <source>
        <dbReference type="ARBA" id="ARBA00009810"/>
    </source>
</evidence>
<evidence type="ECO:0000256" key="5">
    <source>
        <dbReference type="ARBA" id="ARBA00022692"/>
    </source>
</evidence>
<keyword evidence="5 10" id="KW-0812">Transmembrane</keyword>
<dbReference type="RefSeq" id="WP_127681458.1">
    <property type="nucleotide sequence ID" value="NZ_SACM01000001.1"/>
</dbReference>
<feature type="signal peptide" evidence="13">
    <location>
        <begin position="1"/>
        <end position="20"/>
    </location>
</feature>
<evidence type="ECO:0000259" key="15">
    <source>
        <dbReference type="Pfam" id="PF07715"/>
    </source>
</evidence>
<evidence type="ECO:0000259" key="14">
    <source>
        <dbReference type="Pfam" id="PF00593"/>
    </source>
</evidence>
<dbReference type="Gene3D" id="2.40.170.20">
    <property type="entry name" value="TonB-dependent receptor, beta-barrel domain"/>
    <property type="match status" value="1"/>
</dbReference>
<keyword evidence="9 10" id="KW-0998">Cell outer membrane</keyword>
<keyword evidence="8 16" id="KW-0675">Receptor</keyword>
<dbReference type="Pfam" id="PF07715">
    <property type="entry name" value="Plug"/>
    <property type="match status" value="1"/>
</dbReference>
<comment type="caution">
    <text evidence="16">The sequence shown here is derived from an EMBL/GenBank/DDBJ whole genome shotgun (WGS) entry which is preliminary data.</text>
</comment>
<dbReference type="PANTHER" id="PTHR40980:SF4">
    <property type="entry name" value="TONB-DEPENDENT RECEPTOR-LIKE BETA-BARREL DOMAIN-CONTAINING PROTEIN"/>
    <property type="match status" value="1"/>
</dbReference>
<evidence type="ECO:0000256" key="3">
    <source>
        <dbReference type="ARBA" id="ARBA00022448"/>
    </source>
</evidence>
<keyword evidence="6 11" id="KW-0798">TonB box</keyword>
<organism evidence="16 17">
    <name type="scientific">Inhella crocodyli</name>
    <dbReference type="NCBI Taxonomy" id="2499851"/>
    <lineage>
        <taxon>Bacteria</taxon>
        <taxon>Pseudomonadati</taxon>
        <taxon>Pseudomonadota</taxon>
        <taxon>Betaproteobacteria</taxon>
        <taxon>Burkholderiales</taxon>
        <taxon>Sphaerotilaceae</taxon>
        <taxon>Inhella</taxon>
    </lineage>
</organism>
<evidence type="ECO:0000256" key="4">
    <source>
        <dbReference type="ARBA" id="ARBA00022452"/>
    </source>
</evidence>
<evidence type="ECO:0000256" key="13">
    <source>
        <dbReference type="SAM" id="SignalP"/>
    </source>
</evidence>
<dbReference type="InterPro" id="IPR000531">
    <property type="entry name" value="Beta-barrel_TonB"/>
</dbReference>
<feature type="compositionally biased region" description="Low complexity" evidence="12">
    <location>
        <begin position="488"/>
        <end position="500"/>
    </location>
</feature>
<proteinExistence type="inferred from homology"/>
<keyword evidence="13" id="KW-0732">Signal</keyword>
<comment type="subcellular location">
    <subcellularLocation>
        <location evidence="1 10">Cell outer membrane</location>
        <topology evidence="1 10">Multi-pass membrane protein</topology>
    </subcellularLocation>
</comment>
<evidence type="ECO:0000256" key="10">
    <source>
        <dbReference type="PROSITE-ProRule" id="PRU01360"/>
    </source>
</evidence>
<dbReference type="Gene3D" id="2.170.130.10">
    <property type="entry name" value="TonB-dependent receptor, plug domain"/>
    <property type="match status" value="1"/>
</dbReference>
<evidence type="ECO:0000256" key="6">
    <source>
        <dbReference type="ARBA" id="ARBA00023077"/>
    </source>
</evidence>
<reference evidence="16 17" key="1">
    <citation type="submission" date="2019-01" db="EMBL/GenBank/DDBJ databases">
        <authorList>
            <person name="Chen W.-M."/>
        </authorList>
    </citation>
    <scope>NUCLEOTIDE SEQUENCE [LARGE SCALE GENOMIC DNA]</scope>
    <source>
        <strain evidence="16 17">CCP-18</strain>
    </source>
</reference>
<dbReference type="SUPFAM" id="SSF56935">
    <property type="entry name" value="Porins"/>
    <property type="match status" value="1"/>
</dbReference>
<dbReference type="InterPro" id="IPR039426">
    <property type="entry name" value="TonB-dep_rcpt-like"/>
</dbReference>
<keyword evidence="17" id="KW-1185">Reference proteome</keyword>
<sequence>MMFKTTTLAAALALALPAFAQQEVAEDRQAQPQSLERVEVRGRQATETELRRRQPVAKQIYGRDDLDKYGDTQLSDVLKRLPGINVSGGQLRMRGLGGAYTQILVNGEPAPPGFSLDNLNPAQVERLEVTKAPTADQSAQAIAGTLNIILKDAPRVVQKDLRLGLAYNAERPVVNGGFTYGDRKGGIGLVLPISFYQWRLQADTASERFTPSQTLPQGTRRRVSEGEDIPFGRGFNVSPRVSWKLGDDETLTLQGFFVSNHFRNRGDAAVTEDVVDPAAADRAFIERTRNQGTFSASRLSLQYNNRFDEDRKVELRAQAGRGGADFDFDYQAGALNRRTTGEGRNGNVSLTGKYSQYWGEDHTITTGVELERRTRDEQRRTVQNGVDLLPGFEGQPFDATITRTAAYVQDEWEINKQWSAYLGLRNERIRVQSEGTGSSFTSSSNVLTPLLHLNYKFDPKGRDLIRASLTRSYKAPDVQQLIARPTINTDYPTTGTNTTTAPDRVGNPNLKPELATGLDIAWETYLSGGGMVSASVFHRRITGLIRSGLSLQNVSWASAPRWVAMPINLSRASTTGMEFEVKGRAGELMPSLFEPTLALNLRAALSVYSSKVKDVPGPDNRLEQQQPWSLNLGADYRMKSAPVSLGVSVNVTPEYEVQQTELQRLTTGQARGIDAFAMWNVSKVDTLRVSVNGVAQPANRSTTAFANGDFSRSVRQGSPWWSVNWEHKF</sequence>
<keyword evidence="4 10" id="KW-1134">Transmembrane beta strand</keyword>
<dbReference type="Pfam" id="PF00593">
    <property type="entry name" value="TonB_dep_Rec_b-barrel"/>
    <property type="match status" value="1"/>
</dbReference>
<evidence type="ECO:0000256" key="7">
    <source>
        <dbReference type="ARBA" id="ARBA00023136"/>
    </source>
</evidence>
<dbReference type="PANTHER" id="PTHR40980">
    <property type="entry name" value="PLUG DOMAIN-CONTAINING PROTEIN"/>
    <property type="match status" value="1"/>
</dbReference>
<feature type="compositionally biased region" description="Basic and acidic residues" evidence="12">
    <location>
        <begin position="36"/>
        <end position="52"/>
    </location>
</feature>
<evidence type="ECO:0000313" key="17">
    <source>
        <dbReference type="Proteomes" id="UP000288587"/>
    </source>
</evidence>
<gene>
    <name evidence="16" type="ORF">EOD73_05080</name>
</gene>
<dbReference type="OrthoDB" id="8671598at2"/>
<evidence type="ECO:0000256" key="9">
    <source>
        <dbReference type="ARBA" id="ARBA00023237"/>
    </source>
</evidence>
<dbReference type="GO" id="GO:0009279">
    <property type="term" value="C:cell outer membrane"/>
    <property type="evidence" value="ECO:0007669"/>
    <property type="project" value="UniProtKB-SubCell"/>
</dbReference>
<dbReference type="PROSITE" id="PS52016">
    <property type="entry name" value="TONB_DEPENDENT_REC_3"/>
    <property type="match status" value="1"/>
</dbReference>
<protein>
    <submittedName>
        <fullName evidence="16">TonB-dependent receptor</fullName>
    </submittedName>
</protein>
<dbReference type="InterPro" id="IPR036942">
    <property type="entry name" value="Beta-barrel_TonB_sf"/>
</dbReference>
<dbReference type="Proteomes" id="UP000288587">
    <property type="component" value="Unassembled WGS sequence"/>
</dbReference>
<dbReference type="CDD" id="cd01347">
    <property type="entry name" value="ligand_gated_channel"/>
    <property type="match status" value="1"/>
</dbReference>
<dbReference type="InterPro" id="IPR012910">
    <property type="entry name" value="Plug_dom"/>
</dbReference>
<feature type="domain" description="TonB-dependent receptor plug" evidence="15">
    <location>
        <begin position="52"/>
        <end position="145"/>
    </location>
</feature>
<feature type="region of interest" description="Disordered" evidence="12">
    <location>
        <begin position="488"/>
        <end position="508"/>
    </location>
</feature>
<evidence type="ECO:0000256" key="11">
    <source>
        <dbReference type="RuleBase" id="RU003357"/>
    </source>
</evidence>
<comment type="similarity">
    <text evidence="2 10 11">Belongs to the TonB-dependent receptor family.</text>
</comment>
<dbReference type="EMBL" id="SACM01000001">
    <property type="protein sequence ID" value="RVT88360.1"/>
    <property type="molecule type" value="Genomic_DNA"/>
</dbReference>
<accession>A0A437LSI1</accession>
<dbReference type="InterPro" id="IPR037066">
    <property type="entry name" value="Plug_dom_sf"/>
</dbReference>
<keyword evidence="7 10" id="KW-0472">Membrane</keyword>
<feature type="region of interest" description="Disordered" evidence="12">
    <location>
        <begin position="27"/>
        <end position="55"/>
    </location>
</feature>
<dbReference type="AlphaFoldDB" id="A0A437LSI1"/>
<evidence type="ECO:0000256" key="8">
    <source>
        <dbReference type="ARBA" id="ARBA00023170"/>
    </source>
</evidence>
<evidence type="ECO:0000313" key="16">
    <source>
        <dbReference type="EMBL" id="RVT88360.1"/>
    </source>
</evidence>
<feature type="domain" description="TonB-dependent receptor-like beta-barrel" evidence="14">
    <location>
        <begin position="247"/>
        <end position="682"/>
    </location>
</feature>